<dbReference type="KEGG" id="stai:STAIW_v1c11080"/>
<reference evidence="1 2" key="1">
    <citation type="journal article" date="2013" name="Genome Biol. Evol.">
        <title>Comparison of metabolic capacities and inference of gene content evolution in mosquito-associated Spiroplasma diminutum and S. taiwanense.</title>
        <authorList>
            <person name="Lo W.S."/>
            <person name="Ku C."/>
            <person name="Chen L.L."/>
            <person name="Chang T.H."/>
            <person name="Kuo C.H."/>
        </authorList>
    </citation>
    <scope>NUCLEOTIDE SEQUENCE [LARGE SCALE GENOMIC DNA]</scope>
    <source>
        <strain evidence="1">CT-1</strain>
        <plasmid evidence="2">Plasmid</plasmid>
    </source>
</reference>
<dbReference type="RefSeq" id="WP_020835466.1">
    <property type="nucleotide sequence ID" value="NC_021832.1"/>
</dbReference>
<dbReference type="EMBL" id="CP005075">
    <property type="protein sequence ID" value="AGR41691.1"/>
    <property type="molecule type" value="Genomic_DNA"/>
</dbReference>
<accession>S5LYS3</accession>
<dbReference type="Proteomes" id="UP000014984">
    <property type="component" value="Plasmid unnamed"/>
</dbReference>
<evidence type="ECO:0000313" key="2">
    <source>
        <dbReference type="Proteomes" id="UP000014984"/>
    </source>
</evidence>
<keyword evidence="2" id="KW-1185">Reference proteome</keyword>
<dbReference type="eggNOG" id="COG3692">
    <property type="taxonomic scope" value="Bacteria"/>
</dbReference>
<dbReference type="AlphaFoldDB" id="S5LYS3"/>
<dbReference type="HOGENOM" id="CLU_1184459_0_0_14"/>
<proteinExistence type="predicted"/>
<protein>
    <submittedName>
        <fullName evidence="1">Uncharacterized protein</fullName>
    </submittedName>
</protein>
<name>S5LYS3_9MOLU</name>
<organism evidence="1 2">
    <name type="scientific">Spiroplasma taiwanense CT-1</name>
    <dbReference type="NCBI Taxonomy" id="1276220"/>
    <lineage>
        <taxon>Bacteria</taxon>
        <taxon>Bacillati</taxon>
        <taxon>Mycoplasmatota</taxon>
        <taxon>Mollicutes</taxon>
        <taxon>Entomoplasmatales</taxon>
        <taxon>Spiroplasmataceae</taxon>
        <taxon>Spiroplasma</taxon>
    </lineage>
</organism>
<dbReference type="SUPFAM" id="SSF50118">
    <property type="entry name" value="Cell growth inhibitor/plasmid maintenance toxic component"/>
    <property type="match status" value="1"/>
</dbReference>
<dbReference type="PATRIC" id="fig|1276220.3.peg.1125"/>
<geneLocation type="plasmid" evidence="1">
    <name>unnamed</name>
</geneLocation>
<sequence length="234" mass="27819">MEQKYRKYTIIKYYKLHANNIFKTIDNNASINFKLNDEDYLKIRPAIIWDIVELNGNFKYLILPLTTKETKGLFNLKFRSKIKISNLNSKSFIMWDSIINIDENLIIGNYNKNGKTVKLSEANKKYILREKYFKDMTIFNNNLDFKKYTYLSSQLLINNLSKIAWNNSNQIKDENPKIIRECYICKEIINGGNKWNETNPKKSWTINFIDGNPFNYSNKNFCIVHFECLNINNK</sequence>
<keyword evidence="1" id="KW-0614">Plasmid</keyword>
<gene>
    <name evidence="1" type="ORF">STAIW_v1c11080</name>
</gene>
<evidence type="ECO:0000313" key="1">
    <source>
        <dbReference type="EMBL" id="AGR41691.1"/>
    </source>
</evidence>